<reference evidence="1" key="1">
    <citation type="journal article" date="2011" name="Environ. Microbiol.">
        <title>Time-series analyses of Monterey Bay coastal microbial picoplankton using a 'genome proxy' microarray.</title>
        <authorList>
            <person name="Rich V.I."/>
            <person name="Pham V.D."/>
            <person name="Eppley J."/>
            <person name="Shi Y."/>
            <person name="DeLong E.F."/>
        </authorList>
    </citation>
    <scope>NUCLEOTIDE SEQUENCE</scope>
</reference>
<organism evidence="1">
    <name type="scientific">uncultured alpha proteobacterium EF100_102A06</name>
    <dbReference type="NCBI Taxonomy" id="710799"/>
    <lineage>
        <taxon>Bacteria</taxon>
        <taxon>Pseudomonadati</taxon>
        <taxon>Pseudomonadota</taxon>
        <taxon>Alphaproteobacteria</taxon>
        <taxon>environmental samples</taxon>
    </lineage>
</organism>
<dbReference type="AlphaFoldDB" id="E0Y264"/>
<protein>
    <submittedName>
        <fullName evidence="1">Uncharacterized protein</fullName>
    </submittedName>
</protein>
<dbReference type="EMBL" id="GU474947">
    <property type="protein sequence ID" value="ADI20755.1"/>
    <property type="molecule type" value="Genomic_DNA"/>
</dbReference>
<proteinExistence type="predicted"/>
<accession>E0Y264</accession>
<sequence length="50" mass="5732">MLFLSELSPWCRRGYLDGWPSNSYSLPFYSRVVDHSLPNVGCPHQHPGDI</sequence>
<evidence type="ECO:0000313" key="1">
    <source>
        <dbReference type="EMBL" id="ADI20755.1"/>
    </source>
</evidence>
<name>E0Y264_9PROT</name>